<dbReference type="Pfam" id="PF03704">
    <property type="entry name" value="BTAD"/>
    <property type="match status" value="1"/>
</dbReference>
<feature type="region of interest" description="Disordered" evidence="3">
    <location>
        <begin position="243"/>
        <end position="269"/>
    </location>
</feature>
<dbReference type="Gene3D" id="3.40.50.300">
    <property type="entry name" value="P-loop containing nucleotide triphosphate hydrolases"/>
    <property type="match status" value="1"/>
</dbReference>
<dbReference type="RefSeq" id="WP_342373531.1">
    <property type="nucleotide sequence ID" value="NZ_CP115965.1"/>
</dbReference>
<dbReference type="InterPro" id="IPR011990">
    <property type="entry name" value="TPR-like_helical_dom_sf"/>
</dbReference>
<feature type="domain" description="Bacterial transcriptional activator" evidence="4">
    <location>
        <begin position="94"/>
        <end position="238"/>
    </location>
</feature>
<proteinExistence type="predicted"/>
<dbReference type="InterPro" id="IPR051677">
    <property type="entry name" value="AfsR-DnrI-RedD_regulator"/>
</dbReference>
<evidence type="ECO:0000313" key="6">
    <source>
        <dbReference type="Proteomes" id="UP001434337"/>
    </source>
</evidence>
<name>A0ABZ3CBH5_9ACTN</name>
<reference evidence="5 6" key="1">
    <citation type="journal article" date="2023" name="Environ Microbiome">
        <title>A coral-associated actinobacterium mitigates coral bleaching under heat stress.</title>
        <authorList>
            <person name="Li J."/>
            <person name="Zou Y."/>
            <person name="Li Q."/>
            <person name="Zhang J."/>
            <person name="Bourne D.G."/>
            <person name="Lyu Y."/>
            <person name="Liu C."/>
            <person name="Zhang S."/>
        </authorList>
    </citation>
    <scope>NUCLEOTIDE SEQUENCE [LARGE SCALE GENOMIC DNA]</scope>
    <source>
        <strain evidence="5 6">SCSIO 13291</strain>
    </source>
</reference>
<keyword evidence="2" id="KW-0804">Transcription</keyword>
<gene>
    <name evidence="5" type="ORF">PCC79_08215</name>
</gene>
<protein>
    <submittedName>
        <fullName evidence="5">AfsR/SARP family transcriptional regulator</fullName>
    </submittedName>
</protein>
<dbReference type="Proteomes" id="UP001434337">
    <property type="component" value="Chromosome"/>
</dbReference>
<dbReference type="EMBL" id="CP115965">
    <property type="protein sequence ID" value="WZX00151.1"/>
    <property type="molecule type" value="Genomic_DNA"/>
</dbReference>
<keyword evidence="1" id="KW-0805">Transcription regulation</keyword>
<dbReference type="InterPro" id="IPR005158">
    <property type="entry name" value="BTAD"/>
</dbReference>
<dbReference type="SUPFAM" id="SSF48452">
    <property type="entry name" value="TPR-like"/>
    <property type="match status" value="1"/>
</dbReference>
<sequence length="602" mass="64949">MRVALLGPISITNSAGLPVEIRGAKVLSVLTALLFQQRVSDEAMTAYLWGERPPATAKAQVYTYVSRLRAVLGEAPAIDRQGDSYHLDRSDAWFDAAEFTALARQGHRELAAGELDRAEQTLTGALGLWRGCILTEVTPELRDILLPSLDHTRLSVAEDLGAAILGLGKHQSYLPSLERLVRENPTHEPLSAQLMLALHRSGRRAEALDAFHRLEAGLRDELGLDPSREVMDLHVTLLRGEEPGWRPARPSPVSHDASVPGPPPAPAAATVVLDPPPVVASPLPPPVAGAELDGPDLRALAARVDHLRSAHPRQVPTVSVTGMPGLGKSTLAVAVARAWPLDGPRVLASLADEEHRPIPPHRVMTDILSVLRQPTDVCGSIERCYQEALADRPVVLVLEDAVDAEQVDPLLAINPRSLVVVTGHRMVTPPESSVRIHRKPLNRQQSKAFLLRLLGPKYRDMIDGPAFARIIGVCAGIPALLRAVATRIPDPSMSPGRLWAHLVDDQLRGLEFDKVGGLPVQLAREQVATLTPLERTLLGVALQLPCPFSVRALKDVLGWRAGSTRVALEGLEELGLVGRAHCADGGPGWSVSWLLRAVQPLA</sequence>
<dbReference type="InterPro" id="IPR027417">
    <property type="entry name" value="P-loop_NTPase"/>
</dbReference>
<dbReference type="Gene3D" id="1.25.40.10">
    <property type="entry name" value="Tetratricopeptide repeat domain"/>
    <property type="match status" value="1"/>
</dbReference>
<dbReference type="InterPro" id="IPR016032">
    <property type="entry name" value="Sig_transdc_resp-reg_C-effctor"/>
</dbReference>
<evidence type="ECO:0000256" key="2">
    <source>
        <dbReference type="ARBA" id="ARBA00023163"/>
    </source>
</evidence>
<dbReference type="PANTHER" id="PTHR35807">
    <property type="entry name" value="TRANSCRIPTIONAL REGULATOR REDD-RELATED"/>
    <property type="match status" value="1"/>
</dbReference>
<dbReference type="CDD" id="cd15831">
    <property type="entry name" value="BTAD"/>
    <property type="match status" value="1"/>
</dbReference>
<dbReference type="SUPFAM" id="SSF52540">
    <property type="entry name" value="P-loop containing nucleoside triphosphate hydrolases"/>
    <property type="match status" value="1"/>
</dbReference>
<evidence type="ECO:0000313" key="5">
    <source>
        <dbReference type="EMBL" id="WZX00151.1"/>
    </source>
</evidence>
<keyword evidence="6" id="KW-1185">Reference proteome</keyword>
<organism evidence="5 6">
    <name type="scientific">Propioniciclava soli</name>
    <dbReference type="NCBI Taxonomy" id="2775081"/>
    <lineage>
        <taxon>Bacteria</taxon>
        <taxon>Bacillati</taxon>
        <taxon>Actinomycetota</taxon>
        <taxon>Actinomycetes</taxon>
        <taxon>Propionibacteriales</taxon>
        <taxon>Propionibacteriaceae</taxon>
        <taxon>Propioniciclava</taxon>
    </lineage>
</organism>
<evidence type="ECO:0000256" key="1">
    <source>
        <dbReference type="ARBA" id="ARBA00023015"/>
    </source>
</evidence>
<evidence type="ECO:0000259" key="4">
    <source>
        <dbReference type="SMART" id="SM01043"/>
    </source>
</evidence>
<dbReference type="SUPFAM" id="SSF46894">
    <property type="entry name" value="C-terminal effector domain of the bipartite response regulators"/>
    <property type="match status" value="1"/>
</dbReference>
<dbReference type="InterPro" id="IPR036388">
    <property type="entry name" value="WH-like_DNA-bd_sf"/>
</dbReference>
<dbReference type="SMART" id="SM01043">
    <property type="entry name" value="BTAD"/>
    <property type="match status" value="1"/>
</dbReference>
<evidence type="ECO:0000256" key="3">
    <source>
        <dbReference type="SAM" id="MobiDB-lite"/>
    </source>
</evidence>
<accession>A0ABZ3CBH5</accession>
<dbReference type="PRINTS" id="PR00364">
    <property type="entry name" value="DISEASERSIST"/>
</dbReference>
<dbReference type="PANTHER" id="PTHR35807:SF1">
    <property type="entry name" value="TRANSCRIPTIONAL REGULATOR REDD"/>
    <property type="match status" value="1"/>
</dbReference>
<dbReference type="Gene3D" id="1.10.10.10">
    <property type="entry name" value="Winged helix-like DNA-binding domain superfamily/Winged helix DNA-binding domain"/>
    <property type="match status" value="1"/>
</dbReference>